<gene>
    <name evidence="1" type="ORF">LSUB1_G000027</name>
</gene>
<protein>
    <submittedName>
        <fullName evidence="1">Uncharacterized protein</fullName>
    </submittedName>
</protein>
<comment type="caution">
    <text evidence="1">The sequence shown here is derived from an EMBL/GenBank/DDBJ whole genome shotgun (WGS) entry which is preliminary data.</text>
</comment>
<dbReference type="AlphaFoldDB" id="A0A8H8S2V2"/>
<name>A0A8H8S2V2_9HELO</name>
<dbReference type="EMBL" id="QGMJ01000001">
    <property type="protein sequence ID" value="TVY46091.1"/>
    <property type="molecule type" value="Genomic_DNA"/>
</dbReference>
<dbReference type="OrthoDB" id="5104994at2759"/>
<evidence type="ECO:0000313" key="1">
    <source>
        <dbReference type="EMBL" id="TVY46091.1"/>
    </source>
</evidence>
<accession>A0A8H8S2V2</accession>
<evidence type="ECO:0000313" key="2">
    <source>
        <dbReference type="Proteomes" id="UP000462212"/>
    </source>
</evidence>
<keyword evidence="2" id="KW-1185">Reference proteome</keyword>
<organism evidence="1 2">
    <name type="scientific">Lachnellula subtilissima</name>
    <dbReference type="NCBI Taxonomy" id="602034"/>
    <lineage>
        <taxon>Eukaryota</taxon>
        <taxon>Fungi</taxon>
        <taxon>Dikarya</taxon>
        <taxon>Ascomycota</taxon>
        <taxon>Pezizomycotina</taxon>
        <taxon>Leotiomycetes</taxon>
        <taxon>Helotiales</taxon>
        <taxon>Lachnaceae</taxon>
        <taxon>Lachnellula</taxon>
    </lineage>
</organism>
<reference evidence="1 2" key="1">
    <citation type="submission" date="2018-05" db="EMBL/GenBank/DDBJ databases">
        <title>Genome sequencing and assembly of the regulated plant pathogen Lachnellula willkommii and related sister species for the development of diagnostic species identification markers.</title>
        <authorList>
            <person name="Giroux E."/>
            <person name="Bilodeau G."/>
        </authorList>
    </citation>
    <scope>NUCLEOTIDE SEQUENCE [LARGE SCALE GENOMIC DNA]</scope>
    <source>
        <strain evidence="1 2">CBS 197.66</strain>
    </source>
</reference>
<sequence>MENTPQAAPLPAELSLQIIQDLFAPEQPCIRAIFDQCHNQWNCELYHPCALRNYYPLKPDNYLSSISPLLYEEGHKAFFRHNVFVFNMTSAMYSRDSDARHTTLTESDSAVWKSARDPRTLQLLTFVEPLLSAQEAFHTSNHPLLMERFSGMIRHLVLCVKNEICDLQETGWEWPLKVDWKTLPYLETLCLDLQSYSRREWSEAAESHEEYEEKLSEGALSMECLNLKRLILVGLCSQQYYLDNDHIRRMEKLFRKCVAKGVKIEFLDREQTEQYYHPW</sequence>
<proteinExistence type="predicted"/>
<dbReference type="Proteomes" id="UP000462212">
    <property type="component" value="Unassembled WGS sequence"/>
</dbReference>